<name>A0ABP4PMA2_9ACTN</name>
<organism evidence="3 4">
    <name type="scientific">Kribbella karoonensis</name>
    <dbReference type="NCBI Taxonomy" id="324851"/>
    <lineage>
        <taxon>Bacteria</taxon>
        <taxon>Bacillati</taxon>
        <taxon>Actinomycetota</taxon>
        <taxon>Actinomycetes</taxon>
        <taxon>Propionibacteriales</taxon>
        <taxon>Kribbellaceae</taxon>
        <taxon>Kribbella</taxon>
    </lineage>
</organism>
<protein>
    <submittedName>
        <fullName evidence="3">SDR family oxidoreductase</fullName>
    </submittedName>
</protein>
<proteinExistence type="predicted"/>
<evidence type="ECO:0000313" key="4">
    <source>
        <dbReference type="Proteomes" id="UP001500190"/>
    </source>
</evidence>
<dbReference type="Gene3D" id="3.40.50.720">
    <property type="entry name" value="NAD(P)-binding Rossmann-like Domain"/>
    <property type="match status" value="1"/>
</dbReference>
<evidence type="ECO:0000256" key="1">
    <source>
        <dbReference type="SAM" id="MobiDB-lite"/>
    </source>
</evidence>
<gene>
    <name evidence="3" type="ORF">GCM10009742_34170</name>
</gene>
<sequence length="315" mass="33990">MRILILGGNGFVGRAVVDDALEQGAEVASFSRGVSGTPLPPEVTQLVGDRASGDYSALKTGEWDAVVDLSGFRARDVDQAMDLLGDRVGRYVFVSSHAVYVRDLPAGTDETAPRREPLRDADVLTNETYGPCKVACEDDVVERYGDRATLIRPGRVTGPGDSSGTALYWIRRGARGGRVALPTKPEAPLQLVDSRDVARLITQLITDARPGAYNAVGPDSTLAELIRTAADLSGTTVDIVPVPRDAVPPRFPLIDPESEWGERRRNPAKSRAAGMPVTPLRTTVEDVLRWDKSRGEPALTIGLTPEQEQQLLEGR</sequence>
<reference evidence="4" key="1">
    <citation type="journal article" date="2019" name="Int. J. Syst. Evol. Microbiol.">
        <title>The Global Catalogue of Microorganisms (GCM) 10K type strain sequencing project: providing services to taxonomists for standard genome sequencing and annotation.</title>
        <authorList>
            <consortium name="The Broad Institute Genomics Platform"/>
            <consortium name="The Broad Institute Genome Sequencing Center for Infectious Disease"/>
            <person name="Wu L."/>
            <person name="Ma J."/>
        </authorList>
    </citation>
    <scope>NUCLEOTIDE SEQUENCE [LARGE SCALE GENOMIC DNA]</scope>
    <source>
        <strain evidence="4">JCM 14304</strain>
    </source>
</reference>
<feature type="domain" description="NAD-dependent epimerase/dehydratase" evidence="2">
    <location>
        <begin position="3"/>
        <end position="214"/>
    </location>
</feature>
<dbReference type="InterPro" id="IPR001509">
    <property type="entry name" value="Epimerase_deHydtase"/>
</dbReference>
<dbReference type="InterPro" id="IPR036291">
    <property type="entry name" value="NAD(P)-bd_dom_sf"/>
</dbReference>
<dbReference type="Pfam" id="PF01370">
    <property type="entry name" value="Epimerase"/>
    <property type="match status" value="1"/>
</dbReference>
<dbReference type="PANTHER" id="PTHR43245">
    <property type="entry name" value="BIFUNCTIONAL POLYMYXIN RESISTANCE PROTEIN ARNA"/>
    <property type="match status" value="1"/>
</dbReference>
<dbReference type="RefSeq" id="WP_344192219.1">
    <property type="nucleotide sequence ID" value="NZ_BAAAND010000006.1"/>
</dbReference>
<dbReference type="InterPro" id="IPR050177">
    <property type="entry name" value="Lipid_A_modif_metabolic_enz"/>
</dbReference>
<feature type="region of interest" description="Disordered" evidence="1">
    <location>
        <begin position="250"/>
        <end position="274"/>
    </location>
</feature>
<dbReference type="Proteomes" id="UP001500190">
    <property type="component" value="Unassembled WGS sequence"/>
</dbReference>
<keyword evidence="4" id="KW-1185">Reference proteome</keyword>
<dbReference type="PANTHER" id="PTHR43245:SF13">
    <property type="entry name" value="UDP-D-APIOSE_UDP-D-XYLOSE SYNTHASE 2"/>
    <property type="match status" value="1"/>
</dbReference>
<comment type="caution">
    <text evidence="3">The sequence shown here is derived from an EMBL/GenBank/DDBJ whole genome shotgun (WGS) entry which is preliminary data.</text>
</comment>
<dbReference type="SUPFAM" id="SSF51735">
    <property type="entry name" value="NAD(P)-binding Rossmann-fold domains"/>
    <property type="match status" value="1"/>
</dbReference>
<evidence type="ECO:0000313" key="3">
    <source>
        <dbReference type="EMBL" id="GAA1585697.1"/>
    </source>
</evidence>
<accession>A0ABP4PMA2</accession>
<dbReference type="EMBL" id="BAAAND010000006">
    <property type="protein sequence ID" value="GAA1585697.1"/>
    <property type="molecule type" value="Genomic_DNA"/>
</dbReference>
<evidence type="ECO:0000259" key="2">
    <source>
        <dbReference type="Pfam" id="PF01370"/>
    </source>
</evidence>